<dbReference type="EMBL" id="CAICTM010001247">
    <property type="protein sequence ID" value="CAB9521916.1"/>
    <property type="molecule type" value="Genomic_DNA"/>
</dbReference>
<comment type="similarity">
    <text evidence="1">Belongs to the PstS family.</text>
</comment>
<keyword evidence="7" id="KW-1185">Reference proteome</keyword>
<dbReference type="PANTHER" id="PTHR42996:SF1">
    <property type="entry name" value="PHOSPHATE-BINDING PROTEIN PSTS"/>
    <property type="match status" value="1"/>
</dbReference>
<feature type="signal peptide" evidence="4">
    <location>
        <begin position="1"/>
        <end position="22"/>
    </location>
</feature>
<dbReference type="AlphaFoldDB" id="A0A9N8EIF5"/>
<feature type="chain" id="PRO_5040331100" evidence="4">
    <location>
        <begin position="23"/>
        <end position="493"/>
    </location>
</feature>
<keyword evidence="2" id="KW-0175">Coiled coil</keyword>
<evidence type="ECO:0000313" key="7">
    <source>
        <dbReference type="Proteomes" id="UP001153069"/>
    </source>
</evidence>
<dbReference type="InterPro" id="IPR050962">
    <property type="entry name" value="Phosphate-bind_PstS"/>
</dbReference>
<name>A0A9N8EIF5_9STRA</name>
<evidence type="ECO:0000259" key="5">
    <source>
        <dbReference type="Pfam" id="PF12849"/>
    </source>
</evidence>
<feature type="transmembrane region" description="Helical" evidence="3">
    <location>
        <begin position="460"/>
        <end position="483"/>
    </location>
</feature>
<sequence length="493" mass="54290">MPSNLLSYLPLLLPFHGFLVAALEVHGSGTANPSRCYGSVMEEMQARSKIPLRMTYRSVGSSIGLEEFVNEFNPLRSADDFGSGEIPLSEEQWQGFQDANVTVLHLPTLFGAVTFFHSVPDMPSLKLTSCLLARIFMREIKDWAHPDIREINPGLDKLFSSISHNANSLGKTLRIRVARREEGSAGTDAITQYLRLSCPQHFPAHMVGPLPEWPIDTEACRGTLGMNDCISDVDGTIGYNEAGIGLFEGLQEIAIKNKYGRLLTSQIAAANGGIGVKESGVLPSEPTADFSRVSLLDQQGEYTWPITILTYIYVRTDLSFKTNPVERALLIAFLKAMYDPSFVSPCQSDYSFFLADDAALKLGMKGIELLESSNMAPEDPIWTFEDRPDPIVGTGTYVLSSNRRNFPAVEREHNIEELEDLQAKVLQLKAKVSAMKSELENQSGSGNDGEAEFSQKYETMIVAGLTMATLSLVFVLGISAVVVHQKQNHALEK</sequence>
<keyword evidence="4" id="KW-0732">Signal</keyword>
<dbReference type="Pfam" id="PF12849">
    <property type="entry name" value="PBP_like_2"/>
    <property type="match status" value="1"/>
</dbReference>
<accession>A0A9N8EIF5</accession>
<evidence type="ECO:0000256" key="2">
    <source>
        <dbReference type="SAM" id="Coils"/>
    </source>
</evidence>
<evidence type="ECO:0000256" key="1">
    <source>
        <dbReference type="ARBA" id="ARBA00008725"/>
    </source>
</evidence>
<evidence type="ECO:0000256" key="4">
    <source>
        <dbReference type="SAM" id="SignalP"/>
    </source>
</evidence>
<dbReference type="Proteomes" id="UP001153069">
    <property type="component" value="Unassembled WGS sequence"/>
</dbReference>
<dbReference type="InterPro" id="IPR024370">
    <property type="entry name" value="PBP_domain"/>
</dbReference>
<feature type="coiled-coil region" evidence="2">
    <location>
        <begin position="411"/>
        <end position="438"/>
    </location>
</feature>
<feature type="domain" description="PBP" evidence="5">
    <location>
        <begin position="24"/>
        <end position="243"/>
    </location>
</feature>
<reference evidence="6" key="1">
    <citation type="submission" date="2020-06" db="EMBL/GenBank/DDBJ databases">
        <authorList>
            <consortium name="Plant Systems Biology data submission"/>
        </authorList>
    </citation>
    <scope>NUCLEOTIDE SEQUENCE</scope>
    <source>
        <strain evidence="6">D6</strain>
    </source>
</reference>
<comment type="caution">
    <text evidence="6">The sequence shown here is derived from an EMBL/GenBank/DDBJ whole genome shotgun (WGS) entry which is preliminary data.</text>
</comment>
<dbReference type="SUPFAM" id="SSF53850">
    <property type="entry name" value="Periplasmic binding protein-like II"/>
    <property type="match status" value="1"/>
</dbReference>
<dbReference type="PANTHER" id="PTHR42996">
    <property type="entry name" value="PHOSPHATE-BINDING PROTEIN PSTS"/>
    <property type="match status" value="1"/>
</dbReference>
<evidence type="ECO:0000313" key="6">
    <source>
        <dbReference type="EMBL" id="CAB9521916.1"/>
    </source>
</evidence>
<protein>
    <submittedName>
        <fullName evidence="6">Phosphate-binding protein PstS</fullName>
    </submittedName>
</protein>
<gene>
    <name evidence="6" type="ORF">SEMRO_1249_G255970.1</name>
</gene>
<keyword evidence="3" id="KW-0812">Transmembrane</keyword>
<proteinExistence type="inferred from homology"/>
<organism evidence="6 7">
    <name type="scientific">Seminavis robusta</name>
    <dbReference type="NCBI Taxonomy" id="568900"/>
    <lineage>
        <taxon>Eukaryota</taxon>
        <taxon>Sar</taxon>
        <taxon>Stramenopiles</taxon>
        <taxon>Ochrophyta</taxon>
        <taxon>Bacillariophyta</taxon>
        <taxon>Bacillariophyceae</taxon>
        <taxon>Bacillariophycidae</taxon>
        <taxon>Naviculales</taxon>
        <taxon>Naviculaceae</taxon>
        <taxon>Seminavis</taxon>
    </lineage>
</organism>
<keyword evidence="3" id="KW-0472">Membrane</keyword>
<dbReference type="Gene3D" id="3.40.190.10">
    <property type="entry name" value="Periplasmic binding protein-like II"/>
    <property type="match status" value="2"/>
</dbReference>
<dbReference type="OrthoDB" id="511982at2759"/>
<evidence type="ECO:0000256" key="3">
    <source>
        <dbReference type="SAM" id="Phobius"/>
    </source>
</evidence>
<keyword evidence="3" id="KW-1133">Transmembrane helix</keyword>